<feature type="signal peptide" evidence="1">
    <location>
        <begin position="1"/>
        <end position="22"/>
    </location>
</feature>
<comment type="caution">
    <text evidence="2">The sequence shown here is derived from an EMBL/GenBank/DDBJ whole genome shotgun (WGS) entry which is preliminary data.</text>
</comment>
<dbReference type="Proteomes" id="UP001161389">
    <property type="component" value="Unassembled WGS sequence"/>
</dbReference>
<dbReference type="RefSeq" id="WP_284382737.1">
    <property type="nucleotide sequence ID" value="NZ_BSNM01000016.1"/>
</dbReference>
<evidence type="ECO:0000313" key="2">
    <source>
        <dbReference type="EMBL" id="GLQ32665.1"/>
    </source>
</evidence>
<gene>
    <name evidence="2" type="ORF">GCM10007876_31440</name>
</gene>
<reference evidence="2" key="1">
    <citation type="journal article" date="2014" name="Int. J. Syst. Evol. Microbiol.">
        <title>Complete genome sequence of Corynebacterium casei LMG S-19264T (=DSM 44701T), isolated from a smear-ripened cheese.</title>
        <authorList>
            <consortium name="US DOE Joint Genome Institute (JGI-PGF)"/>
            <person name="Walter F."/>
            <person name="Albersmeier A."/>
            <person name="Kalinowski J."/>
            <person name="Ruckert C."/>
        </authorList>
    </citation>
    <scope>NUCLEOTIDE SEQUENCE</scope>
    <source>
        <strain evidence="2">NBRC 110071</strain>
    </source>
</reference>
<organism evidence="2 3">
    <name type="scientific">Litoribrevibacter albus</name>
    <dbReference type="NCBI Taxonomy" id="1473156"/>
    <lineage>
        <taxon>Bacteria</taxon>
        <taxon>Pseudomonadati</taxon>
        <taxon>Pseudomonadota</taxon>
        <taxon>Gammaproteobacteria</taxon>
        <taxon>Oceanospirillales</taxon>
        <taxon>Oceanospirillaceae</taxon>
        <taxon>Litoribrevibacter</taxon>
    </lineage>
</organism>
<feature type="chain" id="PRO_5041467798" evidence="1">
    <location>
        <begin position="23"/>
        <end position="56"/>
    </location>
</feature>
<name>A0AA37W7I7_9GAMM</name>
<protein>
    <submittedName>
        <fullName evidence="2">Uncharacterized protein</fullName>
    </submittedName>
</protein>
<accession>A0AA37W7I7</accession>
<keyword evidence="3" id="KW-1185">Reference proteome</keyword>
<sequence>MKTITSALCTIVLASFATFSVAQEVQQPGFTSVDQATPTCKYVKKADRKRDLDCMQ</sequence>
<evidence type="ECO:0000313" key="3">
    <source>
        <dbReference type="Proteomes" id="UP001161389"/>
    </source>
</evidence>
<dbReference type="EMBL" id="BSNM01000016">
    <property type="protein sequence ID" value="GLQ32665.1"/>
    <property type="molecule type" value="Genomic_DNA"/>
</dbReference>
<proteinExistence type="predicted"/>
<reference evidence="2" key="2">
    <citation type="submission" date="2023-01" db="EMBL/GenBank/DDBJ databases">
        <title>Draft genome sequence of Litoribrevibacter albus strain NBRC 110071.</title>
        <authorList>
            <person name="Sun Q."/>
            <person name="Mori K."/>
        </authorList>
    </citation>
    <scope>NUCLEOTIDE SEQUENCE</scope>
    <source>
        <strain evidence="2">NBRC 110071</strain>
    </source>
</reference>
<dbReference type="AlphaFoldDB" id="A0AA37W7I7"/>
<evidence type="ECO:0000256" key="1">
    <source>
        <dbReference type="SAM" id="SignalP"/>
    </source>
</evidence>
<keyword evidence="1" id="KW-0732">Signal</keyword>